<dbReference type="InterPro" id="IPR017907">
    <property type="entry name" value="Znf_RING_CS"/>
</dbReference>
<dbReference type="InterPro" id="IPR031127">
    <property type="entry name" value="E3_UB_ligase_RBR"/>
</dbReference>
<dbReference type="InterPro" id="IPR002867">
    <property type="entry name" value="IBR_dom"/>
</dbReference>
<keyword evidence="18" id="KW-1185">Reference proteome</keyword>
<dbReference type="Gene3D" id="1.20.120.1750">
    <property type="match status" value="1"/>
</dbReference>
<keyword evidence="8" id="KW-0479">Metal-binding</keyword>
<dbReference type="SMART" id="SM00647">
    <property type="entry name" value="IBR"/>
    <property type="match status" value="1"/>
</dbReference>
<evidence type="ECO:0000256" key="4">
    <source>
        <dbReference type="ARBA" id="ARBA00004906"/>
    </source>
</evidence>
<comment type="catalytic activity">
    <reaction evidence="1">
        <text>[E2 ubiquitin-conjugating enzyme]-S-ubiquitinyl-L-cysteine + [acceptor protein]-L-lysine = [E2 ubiquitin-conjugating enzyme]-L-cysteine + [acceptor protein]-N(6)-ubiquitinyl-L-lysine.</text>
        <dbReference type="EC" id="2.3.2.31"/>
    </reaction>
</comment>
<feature type="region of interest" description="Disordered" evidence="14">
    <location>
        <begin position="86"/>
        <end position="110"/>
    </location>
</feature>
<reference evidence="17 18" key="1">
    <citation type="submission" date="2018-10" db="EMBL/GenBank/DDBJ databases">
        <title>A high-quality apple genome assembly.</title>
        <authorList>
            <person name="Hu J."/>
        </authorList>
    </citation>
    <scope>NUCLEOTIDE SEQUENCE [LARGE SCALE GENOMIC DNA]</scope>
    <source>
        <strain evidence="18">cv. HFTH1</strain>
        <tissue evidence="17">Young leaf</tissue>
    </source>
</reference>
<feature type="compositionally biased region" description="Low complexity" evidence="14">
    <location>
        <begin position="100"/>
        <end position="110"/>
    </location>
</feature>
<dbReference type="CDD" id="cd22582">
    <property type="entry name" value="BRcat_RBR_unk"/>
    <property type="match status" value="1"/>
</dbReference>
<keyword evidence="7" id="KW-0808">Transferase</keyword>
<accession>A0A498J5M3</accession>
<dbReference type="SUPFAM" id="SSF57850">
    <property type="entry name" value="RING/U-box"/>
    <property type="match status" value="2"/>
</dbReference>
<feature type="compositionally biased region" description="Polar residues" evidence="14">
    <location>
        <begin position="86"/>
        <end position="99"/>
    </location>
</feature>
<name>A0A498J5M3_MALDO</name>
<dbReference type="EMBL" id="RDQH01000335">
    <property type="protein sequence ID" value="RXH89093.1"/>
    <property type="molecule type" value="Genomic_DNA"/>
</dbReference>
<keyword evidence="12" id="KW-0862">Zinc</keyword>
<evidence type="ECO:0000256" key="6">
    <source>
        <dbReference type="ARBA" id="ARBA00012251"/>
    </source>
</evidence>
<evidence type="ECO:0000259" key="16">
    <source>
        <dbReference type="PROSITE" id="PS51873"/>
    </source>
</evidence>
<proteinExistence type="inferred from homology"/>
<dbReference type="Proteomes" id="UP000290289">
    <property type="component" value="Chromosome 9"/>
</dbReference>
<evidence type="ECO:0000256" key="5">
    <source>
        <dbReference type="ARBA" id="ARBA00005884"/>
    </source>
</evidence>
<keyword evidence="9" id="KW-0677">Repeat</keyword>
<evidence type="ECO:0000259" key="15">
    <source>
        <dbReference type="PROSITE" id="PS50089"/>
    </source>
</evidence>
<dbReference type="PROSITE" id="PS50089">
    <property type="entry name" value="ZF_RING_2"/>
    <property type="match status" value="1"/>
</dbReference>
<dbReference type="GO" id="GO:0061630">
    <property type="term" value="F:ubiquitin protein ligase activity"/>
    <property type="evidence" value="ECO:0007669"/>
    <property type="project" value="UniProtKB-EC"/>
</dbReference>
<feature type="domain" description="RING-type" evidence="16">
    <location>
        <begin position="143"/>
        <end position="360"/>
    </location>
</feature>
<evidence type="ECO:0000256" key="12">
    <source>
        <dbReference type="ARBA" id="ARBA00022833"/>
    </source>
</evidence>
<evidence type="ECO:0000256" key="2">
    <source>
        <dbReference type="ARBA" id="ARBA00001947"/>
    </source>
</evidence>
<dbReference type="InterPro" id="IPR001841">
    <property type="entry name" value="Znf_RING"/>
</dbReference>
<keyword evidence="10 13" id="KW-0863">Zinc-finger</keyword>
<gene>
    <name evidence="17" type="ORF">DVH24_006071</name>
</gene>
<comment type="pathway">
    <text evidence="4">Protein modification; protein ubiquitination.</text>
</comment>
<evidence type="ECO:0000256" key="13">
    <source>
        <dbReference type="PROSITE-ProRule" id="PRU00175"/>
    </source>
</evidence>
<dbReference type="Gene3D" id="3.30.40.10">
    <property type="entry name" value="Zinc/RING finger domain, C3HC4 (zinc finger)"/>
    <property type="match status" value="1"/>
</dbReference>
<protein>
    <recommendedName>
        <fullName evidence="6">RBR-type E3 ubiquitin transferase</fullName>
        <ecNumber evidence="6">2.3.2.31</ecNumber>
    </recommendedName>
</protein>
<dbReference type="PROSITE" id="PS00518">
    <property type="entry name" value="ZF_RING_1"/>
    <property type="match status" value="1"/>
</dbReference>
<sequence length="398" mass="44703">MDATEQDFMNLSDRGSVKVTMGKQPDLGSENTEDTNTSPAKKKIRVIKVDDFYFSALFDDETYDESEPVSDSKYAQELQFQEALMSSSALTSQSTHNDGSSSSSSSATIQATQAIQSNPIHEILFPIQDTRESGESSSPLPSTQILCGICVEMKEADEMFRNEGCVHSFCADCITKHVASKIQANIHVVLCPGLDCRAVLELDTCMPMLPKEVIERWNDALCEAMVLGAQRLYCPFSDCSTVLMIDNEGEEAIRESECPICHRLFCARCQVPWHPGVDCEEYRRLNEDERGRADLMVKELAKQKKWKRCPRCKYYVEKTQGANTSSAMGVEQNGQVLMVVASEIKLRKALGLKACYLFYDARTFIYIQNHQKSSNTRGLLLVDLLPRYLRLCDVLTLL</sequence>
<evidence type="ECO:0000313" key="18">
    <source>
        <dbReference type="Proteomes" id="UP000290289"/>
    </source>
</evidence>
<evidence type="ECO:0000256" key="8">
    <source>
        <dbReference type="ARBA" id="ARBA00022723"/>
    </source>
</evidence>
<dbReference type="EC" id="2.3.2.31" evidence="6"/>
<evidence type="ECO:0000313" key="17">
    <source>
        <dbReference type="EMBL" id="RXH89093.1"/>
    </source>
</evidence>
<evidence type="ECO:0000256" key="14">
    <source>
        <dbReference type="SAM" id="MobiDB-lite"/>
    </source>
</evidence>
<dbReference type="GO" id="GO:0008270">
    <property type="term" value="F:zinc ion binding"/>
    <property type="evidence" value="ECO:0007669"/>
    <property type="project" value="UniProtKB-KW"/>
</dbReference>
<dbReference type="PROSITE" id="PS51873">
    <property type="entry name" value="TRIAD"/>
    <property type="match status" value="1"/>
</dbReference>
<comment type="cofactor">
    <cofactor evidence="2">
        <name>Zn(2+)</name>
        <dbReference type="ChEBI" id="CHEBI:29105"/>
    </cofactor>
</comment>
<dbReference type="PANTHER" id="PTHR11685">
    <property type="entry name" value="RBR FAMILY RING FINGER AND IBR DOMAIN-CONTAINING"/>
    <property type="match status" value="1"/>
</dbReference>
<evidence type="ECO:0000256" key="7">
    <source>
        <dbReference type="ARBA" id="ARBA00022679"/>
    </source>
</evidence>
<feature type="domain" description="RING-type" evidence="15">
    <location>
        <begin position="147"/>
        <end position="192"/>
    </location>
</feature>
<feature type="region of interest" description="Disordered" evidence="14">
    <location>
        <begin position="1"/>
        <end position="39"/>
    </location>
</feature>
<evidence type="ECO:0000256" key="9">
    <source>
        <dbReference type="ARBA" id="ARBA00022737"/>
    </source>
</evidence>
<evidence type="ECO:0000256" key="3">
    <source>
        <dbReference type="ARBA" id="ARBA00003976"/>
    </source>
</evidence>
<comment type="caution">
    <text evidence="17">The sequence shown here is derived from an EMBL/GenBank/DDBJ whole genome shotgun (WGS) entry which is preliminary data.</text>
</comment>
<evidence type="ECO:0000256" key="11">
    <source>
        <dbReference type="ARBA" id="ARBA00022786"/>
    </source>
</evidence>
<dbReference type="GO" id="GO:0016567">
    <property type="term" value="P:protein ubiquitination"/>
    <property type="evidence" value="ECO:0007669"/>
    <property type="project" value="UniProtKB-UniPathway"/>
</dbReference>
<keyword evidence="11" id="KW-0833">Ubl conjugation pathway</keyword>
<dbReference type="Pfam" id="PF01485">
    <property type="entry name" value="IBR"/>
    <property type="match status" value="1"/>
</dbReference>
<dbReference type="InterPro" id="IPR013083">
    <property type="entry name" value="Znf_RING/FYVE/PHD"/>
</dbReference>
<comment type="similarity">
    <text evidence="5">Belongs to the RBR family. Ariadne subfamily.</text>
</comment>
<dbReference type="InterPro" id="IPR044066">
    <property type="entry name" value="TRIAD_supradom"/>
</dbReference>
<comment type="function">
    <text evidence="3">Might act as an E3 ubiquitin-protein ligase, or as part of E3 complex, which accepts ubiquitin from specific E2 ubiquitin-conjugating enzymes and then transfers it to substrates.</text>
</comment>
<evidence type="ECO:0000256" key="10">
    <source>
        <dbReference type="ARBA" id="ARBA00022771"/>
    </source>
</evidence>
<dbReference type="UniPathway" id="UPA00143"/>
<dbReference type="STRING" id="3750.A0A498J5M3"/>
<organism evidence="17 18">
    <name type="scientific">Malus domestica</name>
    <name type="common">Apple</name>
    <name type="synonym">Pyrus malus</name>
    <dbReference type="NCBI Taxonomy" id="3750"/>
    <lineage>
        <taxon>Eukaryota</taxon>
        <taxon>Viridiplantae</taxon>
        <taxon>Streptophyta</taxon>
        <taxon>Embryophyta</taxon>
        <taxon>Tracheophyta</taxon>
        <taxon>Spermatophyta</taxon>
        <taxon>Magnoliopsida</taxon>
        <taxon>eudicotyledons</taxon>
        <taxon>Gunneridae</taxon>
        <taxon>Pentapetalae</taxon>
        <taxon>rosids</taxon>
        <taxon>fabids</taxon>
        <taxon>Rosales</taxon>
        <taxon>Rosaceae</taxon>
        <taxon>Amygdaloideae</taxon>
        <taxon>Maleae</taxon>
        <taxon>Malus</taxon>
    </lineage>
</organism>
<dbReference type="FunFam" id="3.30.40.10:FF:000230">
    <property type="entry name" value="RBR-type E3 ubiquitin transferase"/>
    <property type="match status" value="1"/>
</dbReference>
<dbReference type="AlphaFoldDB" id="A0A498J5M3"/>
<evidence type="ECO:0000256" key="1">
    <source>
        <dbReference type="ARBA" id="ARBA00001798"/>
    </source>
</evidence>